<dbReference type="PANTHER" id="PTHR43692:SF1">
    <property type="entry name" value="UDP-N-ACETYLMURAMOYLALANINE--D-GLUTAMATE LIGASE"/>
    <property type="match status" value="1"/>
</dbReference>
<dbReference type="Pfam" id="PF08245">
    <property type="entry name" value="Mur_ligase_M"/>
    <property type="match status" value="1"/>
</dbReference>
<dbReference type="NCBIfam" id="TIGR01087">
    <property type="entry name" value="murD"/>
    <property type="match status" value="1"/>
</dbReference>
<dbReference type="GO" id="GO:0005524">
    <property type="term" value="F:ATP binding"/>
    <property type="evidence" value="ECO:0007669"/>
    <property type="project" value="UniProtKB-UniRule"/>
</dbReference>
<dbReference type="InterPro" id="IPR004101">
    <property type="entry name" value="Mur_ligase_C"/>
</dbReference>
<keyword evidence="12" id="KW-1185">Reference proteome</keyword>
<dbReference type="EMBL" id="JYHA01000003">
    <property type="protein sequence ID" value="KKB96901.1"/>
    <property type="molecule type" value="Genomic_DNA"/>
</dbReference>
<keyword evidence="4 7" id="KW-0436">Ligase</keyword>
<comment type="pathway">
    <text evidence="2 7 8">Cell wall biogenesis; peptidoglycan biosynthesis.</text>
</comment>
<dbReference type="EC" id="6.3.2.9" evidence="7 8"/>
<keyword evidence="7 8" id="KW-0131">Cell cycle</keyword>
<dbReference type="PATRIC" id="fig|1607817.3.peg.4"/>
<evidence type="ECO:0000259" key="9">
    <source>
        <dbReference type="Pfam" id="PF02875"/>
    </source>
</evidence>
<evidence type="ECO:0000256" key="2">
    <source>
        <dbReference type="ARBA" id="ARBA00004752"/>
    </source>
</evidence>
<evidence type="ECO:0000256" key="7">
    <source>
        <dbReference type="HAMAP-Rule" id="MF_00639"/>
    </source>
</evidence>
<dbReference type="SUPFAM" id="SSF53244">
    <property type="entry name" value="MurD-like peptide ligases, peptide-binding domain"/>
    <property type="match status" value="1"/>
</dbReference>
<evidence type="ECO:0000256" key="5">
    <source>
        <dbReference type="ARBA" id="ARBA00022741"/>
    </source>
</evidence>
<keyword evidence="7 8" id="KW-0573">Peptidoglycan synthesis</keyword>
<dbReference type="UniPathway" id="UPA00219"/>
<feature type="domain" description="Mur ligase C-terminal" evidence="9">
    <location>
        <begin position="326"/>
        <end position="440"/>
    </location>
</feature>
<keyword evidence="7 8" id="KW-0961">Cell wall biogenesis/degradation</keyword>
<comment type="catalytic activity">
    <reaction evidence="7 8">
        <text>UDP-N-acetyl-alpha-D-muramoyl-L-alanine + D-glutamate + ATP = UDP-N-acetyl-alpha-D-muramoyl-L-alanyl-D-glutamate + ADP + phosphate + H(+)</text>
        <dbReference type="Rhea" id="RHEA:16429"/>
        <dbReference type="ChEBI" id="CHEBI:15378"/>
        <dbReference type="ChEBI" id="CHEBI:29986"/>
        <dbReference type="ChEBI" id="CHEBI:30616"/>
        <dbReference type="ChEBI" id="CHEBI:43474"/>
        <dbReference type="ChEBI" id="CHEBI:83898"/>
        <dbReference type="ChEBI" id="CHEBI:83900"/>
        <dbReference type="ChEBI" id="CHEBI:456216"/>
        <dbReference type="EC" id="6.3.2.9"/>
    </reaction>
</comment>
<keyword evidence="6 7" id="KW-0067">ATP-binding</keyword>
<dbReference type="Gene3D" id="3.40.1190.10">
    <property type="entry name" value="Mur-like, catalytic domain"/>
    <property type="match status" value="1"/>
</dbReference>
<dbReference type="SUPFAM" id="SSF53623">
    <property type="entry name" value="MurD-like peptide ligases, catalytic domain"/>
    <property type="match status" value="1"/>
</dbReference>
<feature type="domain" description="Mur ligase central" evidence="10">
    <location>
        <begin position="123"/>
        <end position="304"/>
    </location>
</feature>
<dbReference type="GO" id="GO:0005737">
    <property type="term" value="C:cytoplasm"/>
    <property type="evidence" value="ECO:0007669"/>
    <property type="project" value="UniProtKB-SubCell"/>
</dbReference>
<dbReference type="Proteomes" id="UP000033358">
    <property type="component" value="Unassembled WGS sequence"/>
</dbReference>
<dbReference type="InterPro" id="IPR036615">
    <property type="entry name" value="Mur_ligase_C_dom_sf"/>
</dbReference>
<dbReference type="GO" id="GO:0008360">
    <property type="term" value="P:regulation of cell shape"/>
    <property type="evidence" value="ECO:0007669"/>
    <property type="project" value="UniProtKB-KW"/>
</dbReference>
<dbReference type="GO" id="GO:0051301">
    <property type="term" value="P:cell division"/>
    <property type="evidence" value="ECO:0007669"/>
    <property type="project" value="UniProtKB-KW"/>
</dbReference>
<evidence type="ECO:0000256" key="8">
    <source>
        <dbReference type="RuleBase" id="RU003664"/>
    </source>
</evidence>
<evidence type="ECO:0000313" key="12">
    <source>
        <dbReference type="Proteomes" id="UP000033358"/>
    </source>
</evidence>
<keyword evidence="3 7" id="KW-0963">Cytoplasm</keyword>
<dbReference type="InterPro" id="IPR013221">
    <property type="entry name" value="Mur_ligase_cen"/>
</dbReference>
<protein>
    <recommendedName>
        <fullName evidence="7 8">UDP-N-acetylmuramoylalanine--D-glutamate ligase</fullName>
        <ecNumber evidence="7 8">6.3.2.9</ecNumber>
    </recommendedName>
    <alternativeName>
        <fullName evidence="7">D-glutamic acid-adding enzyme</fullName>
    </alternativeName>
    <alternativeName>
        <fullName evidence="7">UDP-N-acetylmuramoyl-L-alanyl-D-glutamate synthetase</fullName>
    </alternativeName>
</protein>
<keyword evidence="7 8" id="KW-0133">Cell shape</keyword>
<evidence type="ECO:0000256" key="3">
    <source>
        <dbReference type="ARBA" id="ARBA00022490"/>
    </source>
</evidence>
<dbReference type="InterPro" id="IPR036565">
    <property type="entry name" value="Mur-like_cat_sf"/>
</dbReference>
<dbReference type="GO" id="GO:0071555">
    <property type="term" value="P:cell wall organization"/>
    <property type="evidence" value="ECO:0007669"/>
    <property type="project" value="UniProtKB-KW"/>
</dbReference>
<evidence type="ECO:0000259" key="10">
    <source>
        <dbReference type="Pfam" id="PF08245"/>
    </source>
</evidence>
<proteinExistence type="inferred from homology"/>
<evidence type="ECO:0000256" key="4">
    <source>
        <dbReference type="ARBA" id="ARBA00022598"/>
    </source>
</evidence>
<comment type="function">
    <text evidence="7 8">Cell wall formation. Catalyzes the addition of glutamate to the nucleotide precursor UDP-N-acetylmuramoyl-L-alanine (UMA).</text>
</comment>
<keyword evidence="5 7" id="KW-0547">Nucleotide-binding</keyword>
<dbReference type="Pfam" id="PF02875">
    <property type="entry name" value="Mur_ligase_C"/>
    <property type="match status" value="1"/>
</dbReference>
<evidence type="ECO:0000256" key="6">
    <source>
        <dbReference type="ARBA" id="ARBA00022840"/>
    </source>
</evidence>
<dbReference type="PANTHER" id="PTHR43692">
    <property type="entry name" value="UDP-N-ACETYLMURAMOYLALANINE--D-GLUTAMATE LIGASE"/>
    <property type="match status" value="1"/>
</dbReference>
<dbReference type="Gene3D" id="3.40.50.720">
    <property type="entry name" value="NAD(P)-binding Rossmann-like Domain"/>
    <property type="match status" value="1"/>
</dbReference>
<organism evidence="11 12">
    <name type="scientific">Candidatus Arcanibacter lacustris</name>
    <dbReference type="NCBI Taxonomy" id="1607817"/>
    <lineage>
        <taxon>Bacteria</taxon>
        <taxon>Pseudomonadati</taxon>
        <taxon>Pseudomonadota</taxon>
        <taxon>Alphaproteobacteria</taxon>
        <taxon>Rickettsiales</taxon>
        <taxon>Candidatus Arcanibacter</taxon>
    </lineage>
</organism>
<comment type="similarity">
    <text evidence="7">Belongs to the MurCDEF family.</text>
</comment>
<comment type="subcellular location">
    <subcellularLocation>
        <location evidence="1 7 8">Cytoplasm</location>
    </subcellularLocation>
</comment>
<name>A0A0F5MQC9_9RICK</name>
<dbReference type="InterPro" id="IPR005762">
    <property type="entry name" value="MurD"/>
</dbReference>
<reference evidence="11 12" key="1">
    <citation type="submission" date="2015-02" db="EMBL/GenBank/DDBJ databases">
        <title>Single cell genomics of a rare environmental alphaproteobacterium provides unique insights into Rickettsiaceae evolution.</title>
        <authorList>
            <person name="Martijn J."/>
            <person name="Schulz F."/>
            <person name="Zaremba-Niedzwiedzka K."/>
            <person name="Viklund J."/>
            <person name="Stepanauskas R."/>
            <person name="Andersson S.G.E."/>
            <person name="Horn M."/>
            <person name="Guy L."/>
            <person name="Ettema T.J.G."/>
        </authorList>
    </citation>
    <scope>NUCLEOTIDE SEQUENCE [LARGE SCALE GENOMIC DNA]</scope>
    <source>
        <strain evidence="11 12">SCGC AAA041-L04</strain>
    </source>
</reference>
<dbReference type="Gene3D" id="3.90.190.20">
    <property type="entry name" value="Mur ligase, C-terminal domain"/>
    <property type="match status" value="1"/>
</dbReference>
<dbReference type="HAMAP" id="MF_00639">
    <property type="entry name" value="MurD"/>
    <property type="match status" value="1"/>
</dbReference>
<dbReference type="GO" id="GO:0008764">
    <property type="term" value="F:UDP-N-acetylmuramoylalanine-D-glutamate ligase activity"/>
    <property type="evidence" value="ECO:0007669"/>
    <property type="project" value="UniProtKB-UniRule"/>
</dbReference>
<comment type="caution">
    <text evidence="11">The sequence shown here is derived from an EMBL/GenBank/DDBJ whole genome shotgun (WGS) entry which is preliminary data.</text>
</comment>
<keyword evidence="7 8" id="KW-0132">Cell division</keyword>
<evidence type="ECO:0000256" key="1">
    <source>
        <dbReference type="ARBA" id="ARBA00004496"/>
    </source>
</evidence>
<dbReference type="AlphaFoldDB" id="A0A0F5MQC9"/>
<dbReference type="SUPFAM" id="SSF51984">
    <property type="entry name" value="MurCD N-terminal domain"/>
    <property type="match status" value="1"/>
</dbReference>
<dbReference type="GO" id="GO:0009252">
    <property type="term" value="P:peptidoglycan biosynthetic process"/>
    <property type="evidence" value="ECO:0007669"/>
    <property type="project" value="UniProtKB-UniRule"/>
</dbReference>
<accession>A0A0F5MQC9</accession>
<gene>
    <name evidence="7 11" type="primary">murD</name>
    <name evidence="11" type="ORF">SZ25_00004</name>
</gene>
<sequence>MIELNEYEKRKVGVLGLGKTGISVIRSLNCAKVIAWDDNSNLRSELINNEDPFFVSLNLAEIITDPLLKLWEEIEFLVVSPGIRIEGDNLHPLIKLAKSLNKKIICDIDLLFSHCPKSIYVGITGTNGKSTTTKLIGHILSKNHVRSQVGGNIGIAALELEPLAIDGTYVLELSSYQLDLIDKIHFSIAILLNITKDHIEHHGSFEEYIKAKEKIFKNQNQNDIAIIGIDTPEGAKIYRHLQKQSGAKIIPISTDKILEYGVSVVEGFIHYNVGDESISLKFDNIASLPGKHNGENIAAAFATAMSYHINPKKILASIIDFPGIEHRIEYVATIDNIKFINDSKATNYESTTKALAIFDNIYLIAGGIAKEGDINQLVEYLPKIKHMFLIGESQDLFAKFATKHNVPHSKCKNLEKAVNMAFKLAAENKEEDVILLSPACSSLDQWKNFEERGKAFCNYVKNLSK</sequence>
<evidence type="ECO:0000313" key="11">
    <source>
        <dbReference type="EMBL" id="KKB96901.1"/>
    </source>
</evidence>
<feature type="binding site" evidence="7">
    <location>
        <begin position="125"/>
        <end position="131"/>
    </location>
    <ligand>
        <name>ATP</name>
        <dbReference type="ChEBI" id="CHEBI:30616"/>
    </ligand>
</feature>